<dbReference type="Gene3D" id="3.40.309.10">
    <property type="entry name" value="Aldehyde Dehydrogenase, Chain A, domain 2"/>
    <property type="match status" value="1"/>
</dbReference>
<dbReference type="Pfam" id="PF00171">
    <property type="entry name" value="Aldedh"/>
    <property type="match status" value="2"/>
</dbReference>
<dbReference type="AlphaFoldDB" id="A0A0X1U7Z9"/>
<protein>
    <submittedName>
        <fullName evidence="3 4">Succinate-semialdehyde dehydrogenase</fullName>
        <ecNumber evidence="3">1.2.1.76</ecNumber>
    </submittedName>
</protein>
<feature type="domain" description="Aldehyde dehydrogenase" evidence="2">
    <location>
        <begin position="322"/>
        <end position="392"/>
    </location>
</feature>
<keyword evidence="5" id="KW-1185">Reference proteome</keyword>
<evidence type="ECO:0000313" key="6">
    <source>
        <dbReference type="Proteomes" id="UP000184204"/>
    </source>
</evidence>
<dbReference type="Gene3D" id="3.40.605.10">
    <property type="entry name" value="Aldehyde Dehydrogenase, Chain A, domain 1"/>
    <property type="match status" value="1"/>
</dbReference>
<dbReference type="InterPro" id="IPR016162">
    <property type="entry name" value="Ald_DH_N"/>
</dbReference>
<dbReference type="PANTHER" id="PTHR11699">
    <property type="entry name" value="ALDEHYDE DEHYDROGENASE-RELATED"/>
    <property type="match status" value="1"/>
</dbReference>
<gene>
    <name evidence="3" type="primary">sucD_1</name>
    <name evidence="3" type="ORF">CPRO_14650</name>
    <name evidence="4" type="ORF">SAMN02745151_01276</name>
</gene>
<dbReference type="SUPFAM" id="SSF53720">
    <property type="entry name" value="ALDH-like"/>
    <property type="match status" value="1"/>
</dbReference>
<dbReference type="RefSeq" id="WP_066049640.1">
    <property type="nucleotide sequence ID" value="NZ_CP014223.1"/>
</dbReference>
<sequence length="450" mass="48318">MTIQEKIDKARKALEKIKDYTQEQADELVYASAKIIYENAVPLAKLAVEETGLGKFEHKIAKNTDTAAVFYDYLKDKKSVGVINEIPSEGIIEVAHPVGVIGAITPATNPTVTPLGNFMHAIKGKNAIIISPAPRAEKTTTDTINLIRQALVDKNAPADLIQVVSGATIEKSVELMEKCDLVLATGGPGLTKAAYASGTPAYGVGPGNPPVILDRDFDLEEAAKITLVAVGSDNGILCDGDNLLLYPEEKEDRLFDELRKVGMVVYEDKKDVAKFREALFHGGKIDADLVGKDAFVIAKAAGFDIPAETEVLALRIEGIGKDEILCKEIMGPIVVLKAYKIFEEAVDMAVKNMVEAGGIGHTGGILTNNREHIRYAGEKIPVARLLVNQPTPDAWGPATNGLSPAVSEGCGTWGNNILSANVDYLHLVNVSRIAMPLAVEPLVLEDIFKD</sequence>
<dbReference type="EC" id="1.2.1.76" evidence="3"/>
<dbReference type="EMBL" id="FQUA01000004">
    <property type="protein sequence ID" value="SHE62457.1"/>
    <property type="molecule type" value="Genomic_DNA"/>
</dbReference>
<keyword evidence="1 3" id="KW-0560">Oxidoreductase</keyword>
<feature type="domain" description="Aldehyde dehydrogenase" evidence="2">
    <location>
        <begin position="3"/>
        <end position="259"/>
    </location>
</feature>
<reference evidence="6" key="4">
    <citation type="submission" date="2016-11" db="EMBL/GenBank/DDBJ databases">
        <authorList>
            <person name="Jaros S."/>
            <person name="Januszkiewicz K."/>
            <person name="Wedrychowicz H."/>
        </authorList>
    </citation>
    <scope>NUCLEOTIDE SEQUENCE [LARGE SCALE GENOMIC DNA]</scope>
    <source>
        <strain evidence="6">DSM 1682</strain>
    </source>
</reference>
<accession>A0A0X1U7Z9</accession>
<dbReference type="EMBL" id="CP014223">
    <property type="protein sequence ID" value="AMJ41058.1"/>
    <property type="molecule type" value="Genomic_DNA"/>
</dbReference>
<name>A0A0X1U7Z9_ANAPI</name>
<dbReference type="GO" id="GO:0016620">
    <property type="term" value="F:oxidoreductase activity, acting on the aldehyde or oxo group of donors, NAD or NADP as acceptor"/>
    <property type="evidence" value="ECO:0007669"/>
    <property type="project" value="InterPro"/>
</dbReference>
<dbReference type="InterPro" id="IPR016161">
    <property type="entry name" value="Ald_DH/histidinol_DH"/>
</dbReference>
<dbReference type="Proteomes" id="UP000184204">
    <property type="component" value="Unassembled WGS sequence"/>
</dbReference>
<dbReference type="OrthoDB" id="9804734at2"/>
<dbReference type="Proteomes" id="UP000068026">
    <property type="component" value="Chromosome"/>
</dbReference>
<organism evidence="4 6">
    <name type="scientific">Anaerotignum propionicum DSM 1682</name>
    <dbReference type="NCBI Taxonomy" id="991789"/>
    <lineage>
        <taxon>Bacteria</taxon>
        <taxon>Bacillati</taxon>
        <taxon>Bacillota</taxon>
        <taxon>Clostridia</taxon>
        <taxon>Lachnospirales</taxon>
        <taxon>Anaerotignaceae</taxon>
        <taxon>Anaerotignum</taxon>
    </lineage>
</organism>
<proteinExistence type="predicted"/>
<evidence type="ECO:0000259" key="2">
    <source>
        <dbReference type="Pfam" id="PF00171"/>
    </source>
</evidence>
<dbReference type="InterPro" id="IPR015590">
    <property type="entry name" value="Aldehyde_DH_dom"/>
</dbReference>
<evidence type="ECO:0000313" key="5">
    <source>
        <dbReference type="Proteomes" id="UP000068026"/>
    </source>
</evidence>
<reference evidence="3 5" key="1">
    <citation type="journal article" date="2016" name="Genome Announc.">
        <title>Complete Genome Sequence of the Amino Acid-Fermenting Clostridium propionicum X2 (DSM 1682).</title>
        <authorList>
            <person name="Poehlein A."/>
            <person name="Schlien K."/>
            <person name="Chowdhury N.P."/>
            <person name="Gottschalk G."/>
            <person name="Buckel W."/>
            <person name="Daniel R."/>
        </authorList>
    </citation>
    <scope>NUCLEOTIDE SEQUENCE [LARGE SCALE GENOMIC DNA]</scope>
    <source>
        <strain evidence="3 5">X2</strain>
    </source>
</reference>
<dbReference type="KEGG" id="cpro:CPRO_14650"/>
<evidence type="ECO:0000313" key="3">
    <source>
        <dbReference type="EMBL" id="AMJ41058.1"/>
    </source>
</evidence>
<dbReference type="InterPro" id="IPR016163">
    <property type="entry name" value="Ald_DH_C"/>
</dbReference>
<evidence type="ECO:0000313" key="4">
    <source>
        <dbReference type="EMBL" id="SHE62457.1"/>
    </source>
</evidence>
<reference evidence="5" key="2">
    <citation type="submission" date="2016-01" db="EMBL/GenBank/DDBJ databases">
        <authorList>
            <person name="Poehlein A."/>
            <person name="Schlien K."/>
            <person name="Gottschalk G."/>
            <person name="Buckel W."/>
            <person name="Daniel R."/>
        </authorList>
    </citation>
    <scope>NUCLEOTIDE SEQUENCE [LARGE SCALE GENOMIC DNA]</scope>
    <source>
        <strain evidence="5">X2</strain>
    </source>
</reference>
<reference evidence="4" key="3">
    <citation type="submission" date="2016-11" db="EMBL/GenBank/DDBJ databases">
        <authorList>
            <person name="Varghese N."/>
            <person name="Submissions S."/>
        </authorList>
    </citation>
    <scope>NUCLEOTIDE SEQUENCE</scope>
    <source>
        <strain evidence="4">DSM 1682</strain>
    </source>
</reference>
<evidence type="ECO:0000256" key="1">
    <source>
        <dbReference type="ARBA" id="ARBA00023002"/>
    </source>
</evidence>